<accession>A0ACC2CCJ7</accession>
<evidence type="ECO:0000313" key="1">
    <source>
        <dbReference type="EMBL" id="KAJ7539372.1"/>
    </source>
</evidence>
<name>A0ACC2CCJ7_DIPCM</name>
<reference evidence="2" key="1">
    <citation type="journal article" date="2024" name="Proc. Natl. Acad. Sci. U.S.A.">
        <title>Extraordinary preservation of gene collinearity over three hundred million years revealed in homosporous lycophytes.</title>
        <authorList>
            <person name="Li C."/>
            <person name="Wickell D."/>
            <person name="Kuo L.Y."/>
            <person name="Chen X."/>
            <person name="Nie B."/>
            <person name="Liao X."/>
            <person name="Peng D."/>
            <person name="Ji J."/>
            <person name="Jenkins J."/>
            <person name="Williams M."/>
            <person name="Shu S."/>
            <person name="Plott C."/>
            <person name="Barry K."/>
            <person name="Rajasekar S."/>
            <person name="Grimwood J."/>
            <person name="Han X."/>
            <person name="Sun S."/>
            <person name="Hou Z."/>
            <person name="He W."/>
            <person name="Dai G."/>
            <person name="Sun C."/>
            <person name="Schmutz J."/>
            <person name="Leebens-Mack J.H."/>
            <person name="Li F.W."/>
            <person name="Wang L."/>
        </authorList>
    </citation>
    <scope>NUCLEOTIDE SEQUENCE [LARGE SCALE GENOMIC DNA]</scope>
    <source>
        <strain evidence="2">cv. PW_Plant_1</strain>
    </source>
</reference>
<dbReference type="Proteomes" id="UP001162992">
    <property type="component" value="Chromosome 11"/>
</dbReference>
<gene>
    <name evidence="1" type="ORF">O6H91_11G089500</name>
</gene>
<proteinExistence type="predicted"/>
<dbReference type="EMBL" id="CM055102">
    <property type="protein sequence ID" value="KAJ7539372.1"/>
    <property type="molecule type" value="Genomic_DNA"/>
</dbReference>
<evidence type="ECO:0000313" key="2">
    <source>
        <dbReference type="Proteomes" id="UP001162992"/>
    </source>
</evidence>
<protein>
    <submittedName>
        <fullName evidence="1">Uncharacterized protein</fullName>
    </submittedName>
</protein>
<organism evidence="1 2">
    <name type="scientific">Diphasiastrum complanatum</name>
    <name type="common">Issler's clubmoss</name>
    <name type="synonym">Lycopodium complanatum</name>
    <dbReference type="NCBI Taxonomy" id="34168"/>
    <lineage>
        <taxon>Eukaryota</taxon>
        <taxon>Viridiplantae</taxon>
        <taxon>Streptophyta</taxon>
        <taxon>Embryophyta</taxon>
        <taxon>Tracheophyta</taxon>
        <taxon>Lycopodiopsida</taxon>
        <taxon>Lycopodiales</taxon>
        <taxon>Lycopodiaceae</taxon>
        <taxon>Lycopodioideae</taxon>
        <taxon>Diphasiastrum</taxon>
    </lineage>
</organism>
<sequence>MAMAMAGGGVAFPVQRSSAALLSTFSIGCFPTKSWDIFVVNHQQMHKFKLHRQSCQHMFSSKPQCAEIGDTIPFNLDRNSKADRQPKVEMAFSQNRRANLVANKSASVPLPTFVDSLGKPQPLSKFLQQRAGMESVLNTKALQQCEQIGSNVFRCFLQKVEILNFEVAPIVDLRVITTNNECIVEMLSCKFEGSEVVESQNKHFSASMRNHLTWNGSLDKKVMDVKVELNVSLEIYTLPFTLLPISAVEAPGNVSIMQALLDRLVPLFLDQLFDDYKRWTLICASDVEMLGLTSHNTEE</sequence>
<comment type="caution">
    <text evidence="1">The sequence shown here is derived from an EMBL/GenBank/DDBJ whole genome shotgun (WGS) entry which is preliminary data.</text>
</comment>
<keyword evidence="2" id="KW-1185">Reference proteome</keyword>